<name>A0A8E2E9E1_9PEZI</name>
<gene>
    <name evidence="1" type="ORF">K432DRAFT_60454</name>
</gene>
<sequence>MGPGSRSIHQILAHLIHGSNGCKESRDSRIFGTLPKGKVPACQPNTVFSQVPGVFCLVNSVHGPIREPQ</sequence>
<proteinExistence type="predicted"/>
<keyword evidence="2" id="KW-1185">Reference proteome</keyword>
<dbReference type="InterPro" id="IPR000318">
    <property type="entry name" value="Nase_comp1_CS"/>
</dbReference>
<dbReference type="AlphaFoldDB" id="A0A8E2E9E1"/>
<dbReference type="Proteomes" id="UP000250266">
    <property type="component" value="Unassembled WGS sequence"/>
</dbReference>
<evidence type="ECO:0000313" key="2">
    <source>
        <dbReference type="Proteomes" id="UP000250266"/>
    </source>
</evidence>
<accession>A0A8E2E9E1</accession>
<protein>
    <submittedName>
        <fullName evidence="1">Uncharacterized protein</fullName>
    </submittedName>
</protein>
<reference evidence="1 2" key="1">
    <citation type="journal article" date="2016" name="Nat. Commun.">
        <title>Ectomycorrhizal ecology is imprinted in the genome of the dominant symbiotic fungus Cenococcum geophilum.</title>
        <authorList>
            <consortium name="DOE Joint Genome Institute"/>
            <person name="Peter M."/>
            <person name="Kohler A."/>
            <person name="Ohm R.A."/>
            <person name="Kuo A."/>
            <person name="Krutzmann J."/>
            <person name="Morin E."/>
            <person name="Arend M."/>
            <person name="Barry K.W."/>
            <person name="Binder M."/>
            <person name="Choi C."/>
            <person name="Clum A."/>
            <person name="Copeland A."/>
            <person name="Grisel N."/>
            <person name="Haridas S."/>
            <person name="Kipfer T."/>
            <person name="LaButti K."/>
            <person name="Lindquist E."/>
            <person name="Lipzen A."/>
            <person name="Maire R."/>
            <person name="Meier B."/>
            <person name="Mihaltcheva S."/>
            <person name="Molinier V."/>
            <person name="Murat C."/>
            <person name="Poggeler S."/>
            <person name="Quandt C.A."/>
            <person name="Sperisen C."/>
            <person name="Tritt A."/>
            <person name="Tisserant E."/>
            <person name="Crous P.W."/>
            <person name="Henrissat B."/>
            <person name="Nehls U."/>
            <person name="Egli S."/>
            <person name="Spatafora J.W."/>
            <person name="Grigoriev I.V."/>
            <person name="Martin F.M."/>
        </authorList>
    </citation>
    <scope>NUCLEOTIDE SEQUENCE [LARGE SCALE GENOMIC DNA]</scope>
    <source>
        <strain evidence="1 2">CBS 459.81</strain>
    </source>
</reference>
<dbReference type="PROSITE" id="PS00699">
    <property type="entry name" value="NITROGENASE_1_1"/>
    <property type="match status" value="1"/>
</dbReference>
<organism evidence="1 2">
    <name type="scientific">Lepidopterella palustris CBS 459.81</name>
    <dbReference type="NCBI Taxonomy" id="1314670"/>
    <lineage>
        <taxon>Eukaryota</taxon>
        <taxon>Fungi</taxon>
        <taxon>Dikarya</taxon>
        <taxon>Ascomycota</taxon>
        <taxon>Pezizomycotina</taxon>
        <taxon>Dothideomycetes</taxon>
        <taxon>Pleosporomycetidae</taxon>
        <taxon>Mytilinidiales</taxon>
        <taxon>Argynnaceae</taxon>
        <taxon>Lepidopterella</taxon>
    </lineage>
</organism>
<dbReference type="EMBL" id="KV744993">
    <property type="protein sequence ID" value="OCK79673.1"/>
    <property type="molecule type" value="Genomic_DNA"/>
</dbReference>
<evidence type="ECO:0000313" key="1">
    <source>
        <dbReference type="EMBL" id="OCK79673.1"/>
    </source>
</evidence>